<evidence type="ECO:0000313" key="1">
    <source>
        <dbReference type="EMBL" id="RSM43165.1"/>
    </source>
</evidence>
<dbReference type="EMBL" id="QHHU01000026">
    <property type="protein sequence ID" value="RSM43165.1"/>
    <property type="molecule type" value="Genomic_DNA"/>
</dbReference>
<dbReference type="SUPFAM" id="SSF51735">
    <property type="entry name" value="NAD(P)-binding Rossmann-fold domains"/>
    <property type="match status" value="1"/>
</dbReference>
<accession>A0A428WJA3</accession>
<dbReference type="InterPro" id="IPR036291">
    <property type="entry name" value="NAD(P)-bd_dom_sf"/>
</dbReference>
<name>A0A428WJA3_AMYBA</name>
<dbReference type="AlphaFoldDB" id="A0A428WJA3"/>
<organism evidence="1 2">
    <name type="scientific">Amycolatopsis balhimycina DSM 5908</name>
    <dbReference type="NCBI Taxonomy" id="1081091"/>
    <lineage>
        <taxon>Bacteria</taxon>
        <taxon>Bacillati</taxon>
        <taxon>Actinomycetota</taxon>
        <taxon>Actinomycetes</taxon>
        <taxon>Pseudonocardiales</taxon>
        <taxon>Pseudonocardiaceae</taxon>
        <taxon>Amycolatopsis</taxon>
    </lineage>
</organism>
<protein>
    <submittedName>
        <fullName evidence="1">Uncharacterized protein</fullName>
    </submittedName>
</protein>
<evidence type="ECO:0000313" key="2">
    <source>
        <dbReference type="Proteomes" id="UP000286716"/>
    </source>
</evidence>
<comment type="caution">
    <text evidence="1">The sequence shown here is derived from an EMBL/GenBank/DDBJ whole genome shotgun (WGS) entry which is preliminary data.</text>
</comment>
<gene>
    <name evidence="1" type="ORF">DMA12_19685</name>
</gene>
<proteinExistence type="predicted"/>
<sequence>MPCEAVLGITRAAHPPMRGRGGVVNIASVAAFQPAIGSLPAKELWDVRCRVLGISRDCPEFPVTRLPS</sequence>
<keyword evidence="2" id="KW-1185">Reference proteome</keyword>
<dbReference type="RefSeq" id="WP_020639993.1">
    <property type="nucleotide sequence ID" value="NZ_QHHU01000026.1"/>
</dbReference>
<dbReference type="Proteomes" id="UP000286716">
    <property type="component" value="Unassembled WGS sequence"/>
</dbReference>
<reference evidence="1 2" key="1">
    <citation type="submission" date="2018-05" db="EMBL/GenBank/DDBJ databases">
        <title>Evolution of GPA BGCs.</title>
        <authorList>
            <person name="Waglechner N."/>
            <person name="Wright G.D."/>
        </authorList>
    </citation>
    <scope>NUCLEOTIDE SEQUENCE [LARGE SCALE GENOMIC DNA]</scope>
    <source>
        <strain evidence="1 2">DSM 5908</strain>
    </source>
</reference>